<dbReference type="PANTHER" id="PTHR19139">
    <property type="entry name" value="AQUAPORIN TRANSPORTER"/>
    <property type="match status" value="1"/>
</dbReference>
<dbReference type="GO" id="GO:0015267">
    <property type="term" value="F:channel activity"/>
    <property type="evidence" value="ECO:0007669"/>
    <property type="project" value="InterPro"/>
</dbReference>
<feature type="transmembrane region" description="Helical" evidence="7">
    <location>
        <begin position="63"/>
        <end position="82"/>
    </location>
</feature>
<dbReference type="Pfam" id="PF00230">
    <property type="entry name" value="MIP"/>
    <property type="match status" value="1"/>
</dbReference>
<keyword evidence="2 5" id="KW-0812">Transmembrane</keyword>
<evidence type="ECO:0000256" key="4">
    <source>
        <dbReference type="ARBA" id="ARBA00023136"/>
    </source>
</evidence>
<dbReference type="PRINTS" id="PR00783">
    <property type="entry name" value="MINTRINSICP"/>
</dbReference>
<feature type="transmembrane region" description="Helical" evidence="7">
    <location>
        <begin position="154"/>
        <end position="172"/>
    </location>
</feature>
<dbReference type="SUPFAM" id="SSF81338">
    <property type="entry name" value="Aquaporin-like"/>
    <property type="match status" value="1"/>
</dbReference>
<dbReference type="InterPro" id="IPR023271">
    <property type="entry name" value="Aquaporin-like"/>
</dbReference>
<keyword evidence="5" id="KW-0813">Transport</keyword>
<reference evidence="8" key="1">
    <citation type="submission" date="2015-10" db="EMBL/GenBank/DDBJ databases">
        <title>Identification and functional characterization of multiple aquaporins from the whitefly, Bemisia tabaci.</title>
        <authorList>
            <person name="Fabrick J.A."/>
            <person name="Van Ekert E."/>
        </authorList>
    </citation>
    <scope>NUCLEOTIDE SEQUENCE</scope>
    <source>
        <strain evidence="8">ALARC lab colony</strain>
        <tissue evidence="8">Whole body</tissue>
    </source>
</reference>
<evidence type="ECO:0000256" key="1">
    <source>
        <dbReference type="ARBA" id="ARBA00004141"/>
    </source>
</evidence>
<comment type="subcellular location">
    <subcellularLocation>
        <location evidence="1">Membrane</location>
        <topology evidence="1">Multi-pass membrane protein</topology>
    </subcellularLocation>
</comment>
<evidence type="ECO:0000256" key="3">
    <source>
        <dbReference type="ARBA" id="ARBA00022989"/>
    </source>
</evidence>
<dbReference type="GO" id="GO:0005886">
    <property type="term" value="C:plasma membrane"/>
    <property type="evidence" value="ECO:0007669"/>
    <property type="project" value="TreeGrafter"/>
</dbReference>
<keyword evidence="3 7" id="KW-1133">Transmembrane helix</keyword>
<dbReference type="Gene3D" id="1.20.1080.10">
    <property type="entry name" value="Glycerol uptake facilitator protein"/>
    <property type="match status" value="1"/>
</dbReference>
<accession>A0A1I9WA79</accession>
<organism evidence="8">
    <name type="scientific">Bemisia tabaci</name>
    <name type="common">Sweetpotato whitefly</name>
    <name type="synonym">Aleurodes tabaci</name>
    <dbReference type="NCBI Taxonomy" id="7038"/>
    <lineage>
        <taxon>Eukaryota</taxon>
        <taxon>Metazoa</taxon>
        <taxon>Ecdysozoa</taxon>
        <taxon>Arthropoda</taxon>
        <taxon>Hexapoda</taxon>
        <taxon>Insecta</taxon>
        <taxon>Pterygota</taxon>
        <taxon>Neoptera</taxon>
        <taxon>Paraneoptera</taxon>
        <taxon>Hemiptera</taxon>
        <taxon>Sternorrhyncha</taxon>
        <taxon>Aleyrodoidea</taxon>
        <taxon>Aleyrodidae</taxon>
        <taxon>Aleyrodinae</taxon>
        <taxon>Bemisia</taxon>
    </lineage>
</organism>
<proteinExistence type="evidence at transcript level"/>
<dbReference type="AlphaFoldDB" id="A0A1I9WA79"/>
<feature type="compositionally biased region" description="Polar residues" evidence="6">
    <location>
        <begin position="255"/>
        <end position="279"/>
    </location>
</feature>
<feature type="transmembrane region" description="Helical" evidence="7">
    <location>
        <begin position="25"/>
        <end position="51"/>
    </location>
</feature>
<feature type="region of interest" description="Disordered" evidence="6">
    <location>
        <begin position="254"/>
        <end position="279"/>
    </location>
</feature>
<feature type="transmembrane region" description="Helical" evidence="7">
    <location>
        <begin position="226"/>
        <end position="248"/>
    </location>
</feature>
<feature type="transmembrane region" description="Helical" evidence="7">
    <location>
        <begin position="184"/>
        <end position="206"/>
    </location>
</feature>
<dbReference type="PANTHER" id="PTHR19139:SF270">
    <property type="entry name" value="ENTOMOGLYCEROPORIN 1-RELATED"/>
    <property type="match status" value="1"/>
</dbReference>
<evidence type="ECO:0000313" key="8">
    <source>
        <dbReference type="EMBL" id="APA28759.1"/>
    </source>
</evidence>
<evidence type="ECO:0000256" key="5">
    <source>
        <dbReference type="RuleBase" id="RU000477"/>
    </source>
</evidence>
<evidence type="ECO:0000256" key="7">
    <source>
        <dbReference type="SAM" id="Phobius"/>
    </source>
</evidence>
<evidence type="ECO:0000256" key="6">
    <source>
        <dbReference type="SAM" id="MobiDB-lite"/>
    </source>
</evidence>
<comment type="similarity">
    <text evidence="5">Belongs to the MIP/aquaporin (TC 1.A.8) family.</text>
</comment>
<sequence>MPFQKDPPNSVFEPHEFKNLNTKKVWLLLAKGLAELCGTAILLSIGCMSLISNSAGGVQDHLSVVISFSFAIATSIIIFGHISGSHINPALTAADVVRGEKSIFMFIYYTVMQCFGAFVGYSILRVLVPNEVLGEKEAGFCCNAVDPRMSTAQAVGVEMLITGILSLVFCAVQDTKNPDAGQTVAIKFGVVCVALLVPAAHFIGSSMNPARSFGPALFSRNWKDHWVYWIGPMSGAMIAAYVYTHLFARHHPSKSRSVSRQPSARITLQHQQNHSGDEV</sequence>
<evidence type="ECO:0000256" key="2">
    <source>
        <dbReference type="ARBA" id="ARBA00022692"/>
    </source>
</evidence>
<name>A0A1I9WA79_BEMTA</name>
<dbReference type="InterPro" id="IPR034294">
    <property type="entry name" value="Aquaporin_transptr"/>
</dbReference>
<dbReference type="EMBL" id="KT963829">
    <property type="protein sequence ID" value="APA28759.1"/>
    <property type="molecule type" value="mRNA"/>
</dbReference>
<dbReference type="InterPro" id="IPR000425">
    <property type="entry name" value="MIP"/>
</dbReference>
<feature type="transmembrane region" description="Helical" evidence="7">
    <location>
        <begin position="103"/>
        <end position="124"/>
    </location>
</feature>
<keyword evidence="4 7" id="KW-0472">Membrane</keyword>
<protein>
    <submittedName>
        <fullName evidence="8">Aquaporin 4</fullName>
    </submittedName>
</protein>